<sequence length="116" mass="13126">MSEHDTPTREYTRPPLIRGVDPQRMNWMWQLILQATDLDPKEVRAALNAIGVAATDQRLASWNVSDRAENYFPMSIAEVERNLRAVIAYRQKAKPATATQPPADEPPAADEEKPQE</sequence>
<evidence type="ECO:0000313" key="2">
    <source>
        <dbReference type="EMBL" id="KJV30059.1"/>
    </source>
</evidence>
<dbReference type="OrthoDB" id="5956957at2"/>
<dbReference type="AlphaFoldDB" id="A0A0F3KIY9"/>
<feature type="region of interest" description="Disordered" evidence="1">
    <location>
        <begin position="92"/>
        <end position="116"/>
    </location>
</feature>
<proteinExistence type="predicted"/>
<reference evidence="2 3" key="1">
    <citation type="submission" date="2015-03" db="EMBL/GenBank/DDBJ databases">
        <title>Draft genome sequence of Luteibacter yeojuensis strain SU11.</title>
        <authorList>
            <person name="Sulaiman J."/>
            <person name="Priya K."/>
            <person name="Chan K.-G."/>
        </authorList>
    </citation>
    <scope>NUCLEOTIDE SEQUENCE [LARGE SCALE GENOMIC DNA]</scope>
    <source>
        <strain evidence="2 3">SU11</strain>
    </source>
</reference>
<accession>A0A0F3KIY9</accession>
<gene>
    <name evidence="2" type="ORF">VI08_15480</name>
</gene>
<comment type="caution">
    <text evidence="2">The sequence shown here is derived from an EMBL/GenBank/DDBJ whole genome shotgun (WGS) entry which is preliminary data.</text>
</comment>
<dbReference type="EMBL" id="JZRB01000034">
    <property type="protein sequence ID" value="KJV30059.1"/>
    <property type="molecule type" value="Genomic_DNA"/>
</dbReference>
<evidence type="ECO:0000313" key="3">
    <source>
        <dbReference type="Proteomes" id="UP000033651"/>
    </source>
</evidence>
<dbReference type="RefSeq" id="WP_045830511.1">
    <property type="nucleotide sequence ID" value="NZ_JZRB01000034.1"/>
</dbReference>
<dbReference type="PATRIC" id="fig|345309.4.peg.2703"/>
<evidence type="ECO:0000256" key="1">
    <source>
        <dbReference type="SAM" id="MobiDB-lite"/>
    </source>
</evidence>
<dbReference type="Proteomes" id="UP000033651">
    <property type="component" value="Unassembled WGS sequence"/>
</dbReference>
<protein>
    <submittedName>
        <fullName evidence="2">Uncharacterized protein</fullName>
    </submittedName>
</protein>
<organism evidence="2 3">
    <name type="scientific">Luteibacter yeojuensis</name>
    <dbReference type="NCBI Taxonomy" id="345309"/>
    <lineage>
        <taxon>Bacteria</taxon>
        <taxon>Pseudomonadati</taxon>
        <taxon>Pseudomonadota</taxon>
        <taxon>Gammaproteobacteria</taxon>
        <taxon>Lysobacterales</taxon>
        <taxon>Rhodanobacteraceae</taxon>
        <taxon>Luteibacter</taxon>
    </lineage>
</organism>
<name>A0A0F3KIY9_9GAMM</name>
<keyword evidence="3" id="KW-1185">Reference proteome</keyword>